<dbReference type="PROSITE" id="PS00198">
    <property type="entry name" value="4FE4S_FER_1"/>
    <property type="match status" value="2"/>
</dbReference>
<organism evidence="2">
    <name type="scientific">bioreactor metagenome</name>
    <dbReference type="NCBI Taxonomy" id="1076179"/>
    <lineage>
        <taxon>unclassified sequences</taxon>
        <taxon>metagenomes</taxon>
        <taxon>ecological metagenomes</taxon>
    </lineage>
</organism>
<dbReference type="Gene3D" id="3.30.70.20">
    <property type="match status" value="2"/>
</dbReference>
<dbReference type="SUPFAM" id="SSF53920">
    <property type="entry name" value="Fe-only hydrogenase"/>
    <property type="match status" value="1"/>
</dbReference>
<dbReference type="Pfam" id="PF02906">
    <property type="entry name" value="Fe_hyd_lg_C"/>
    <property type="match status" value="1"/>
</dbReference>
<dbReference type="EMBL" id="VSSQ01013966">
    <property type="protein sequence ID" value="MPM52662.1"/>
    <property type="molecule type" value="Genomic_DNA"/>
</dbReference>
<feature type="domain" description="4Fe-4S ferredoxin-type" evidence="1">
    <location>
        <begin position="137"/>
        <end position="166"/>
    </location>
</feature>
<dbReference type="CDD" id="cd10549">
    <property type="entry name" value="MtMvhB_like"/>
    <property type="match status" value="1"/>
</dbReference>
<dbReference type="InterPro" id="IPR050340">
    <property type="entry name" value="Cytosolic_Fe-S_CAF"/>
</dbReference>
<dbReference type="InterPro" id="IPR004108">
    <property type="entry name" value="Fe_hydrogenase_lsu_C"/>
</dbReference>
<dbReference type="PANTHER" id="PTHR11615">
    <property type="entry name" value="NITRATE, FORMATE, IRON DEHYDROGENASE"/>
    <property type="match status" value="1"/>
</dbReference>
<sequence length="474" mass="52662">MFHQATEIRRDLLKRVCDLSFRGRLVEEIDRIPLEIRPKASALSRCCIHKDRAVLKYRLMTILGFNVTDETDELTRLSEYAQMSLDREEFTDVMLTVVDEACSSCVKNNYIVTNLCRGCVGRPCTYACNKKAITVTNRAEIDHSLCVNCGRCVSACPFNAIVYTPVPCEEACPVGAISKDSFGVEHIDWDKCVYCGQCKEACPYGAIMEKTYLIQIIREIQSKKRVIAMVAPAIAGQFAQPLPQILDGIKACGFDDVVEVALGANVTSKHEAEEWEERVLEHGQPFMTTSCCPSYTRWAKLKQPALLPYISETRTPASYTAEIVKNQDPEAVTVFIGPCMAKRVEGYHDKNIDYVMTFEEVDAMMKSKGIDLADCDTLTLDENIEKSGRQYARTGGVSSSVSLYVKNPELLKPEVVNGLNKDSVKFLKTISSTGKAEANLIEVMMCEGGCVNGCSVIVNPKVATRQLLALDKEQ</sequence>
<dbReference type="EC" id="1.6.5.11" evidence="2"/>
<keyword evidence="2" id="KW-0560">Oxidoreductase</keyword>
<dbReference type="NCBIfam" id="TIGR04105">
    <property type="entry name" value="FeFe_hydrog_B1"/>
    <property type="match status" value="1"/>
</dbReference>
<proteinExistence type="predicted"/>
<name>A0A645AHH4_9ZZZZ</name>
<protein>
    <submittedName>
        <fullName evidence="2">NAD(P)H-quinone oxidoreductase subunit I, chloroplastic</fullName>
        <ecNumber evidence="2">1.6.5.11</ecNumber>
    </submittedName>
</protein>
<dbReference type="InterPro" id="IPR009016">
    <property type="entry name" value="Fe_hydrogenase"/>
</dbReference>
<dbReference type="PROSITE" id="PS51379">
    <property type="entry name" value="4FE4S_FER_2"/>
    <property type="match status" value="2"/>
</dbReference>
<comment type="caution">
    <text evidence="2">The sequence shown here is derived from an EMBL/GenBank/DDBJ whole genome shotgun (WGS) entry which is preliminary data.</text>
</comment>
<reference evidence="2" key="1">
    <citation type="submission" date="2019-08" db="EMBL/GenBank/DDBJ databases">
        <authorList>
            <person name="Kucharzyk K."/>
            <person name="Murdoch R.W."/>
            <person name="Higgins S."/>
            <person name="Loffler F."/>
        </authorList>
    </citation>
    <scope>NUCLEOTIDE SEQUENCE</scope>
</reference>
<accession>A0A645AHH4</accession>
<dbReference type="InterPro" id="IPR017896">
    <property type="entry name" value="4Fe4S_Fe-S-bd"/>
</dbReference>
<dbReference type="InterPro" id="IPR017900">
    <property type="entry name" value="4Fe4S_Fe_S_CS"/>
</dbReference>
<dbReference type="Gene3D" id="3.40.950.10">
    <property type="entry name" value="Fe-only Hydrogenase (Larger Subunit), Chain L, domain 3"/>
    <property type="match status" value="1"/>
</dbReference>
<dbReference type="SUPFAM" id="SSF46548">
    <property type="entry name" value="alpha-helical ferredoxin"/>
    <property type="match status" value="1"/>
</dbReference>
<dbReference type="InterPro" id="IPR027631">
    <property type="entry name" value="Mono_FeFe_hydrog"/>
</dbReference>
<dbReference type="GO" id="GO:0016491">
    <property type="term" value="F:oxidoreductase activity"/>
    <property type="evidence" value="ECO:0007669"/>
    <property type="project" value="UniProtKB-KW"/>
</dbReference>
<evidence type="ECO:0000313" key="2">
    <source>
        <dbReference type="EMBL" id="MPM52662.1"/>
    </source>
</evidence>
<dbReference type="AlphaFoldDB" id="A0A645AHH4"/>
<dbReference type="Pfam" id="PF00037">
    <property type="entry name" value="Fer4"/>
    <property type="match status" value="2"/>
</dbReference>
<feature type="domain" description="4Fe-4S ferredoxin-type" evidence="1">
    <location>
        <begin position="183"/>
        <end position="212"/>
    </location>
</feature>
<gene>
    <name evidence="2" type="primary">ndhI_80</name>
    <name evidence="2" type="ORF">SDC9_99422</name>
</gene>
<evidence type="ECO:0000259" key="1">
    <source>
        <dbReference type="PROSITE" id="PS51379"/>
    </source>
</evidence>